<reference evidence="2 3" key="1">
    <citation type="journal article" date="2007" name="Appl. Environ. Microbiol.">
        <title>Rhizobial factors required for stem nodule maturation and maintenance in Sesbania rostrata-Azorhizobium caulinodans ORS571 symbiosis.</title>
        <authorList>
            <person name="Suzuki S."/>
            <person name="Aono T."/>
            <person name="Lee KB."/>
            <person name="Suzuki T."/>
            <person name="Liu CT."/>
            <person name="Miwa H."/>
            <person name="Wakao S."/>
            <person name="Iki T."/>
            <person name="Oyaizu H."/>
        </authorList>
    </citation>
    <scope>NUCLEOTIDE SEQUENCE [LARGE SCALE GENOMIC DNA]</scope>
    <source>
        <strain evidence="3">ATCC 43989 / DSM 5975 / JCM 20966 / LMG 6465 / NBRC 14845 / NCIMB 13405 / ORS 571</strain>
    </source>
</reference>
<dbReference type="KEGG" id="azc:AZC_0670"/>
<evidence type="ECO:0000313" key="3">
    <source>
        <dbReference type="Proteomes" id="UP000000270"/>
    </source>
</evidence>
<dbReference type="AlphaFoldDB" id="A8IPQ2"/>
<feature type="compositionally biased region" description="Basic and acidic residues" evidence="1">
    <location>
        <begin position="25"/>
        <end position="35"/>
    </location>
</feature>
<feature type="compositionally biased region" description="Low complexity" evidence="1">
    <location>
        <begin position="38"/>
        <end position="51"/>
    </location>
</feature>
<evidence type="ECO:0000313" key="2">
    <source>
        <dbReference type="EMBL" id="BAF86668.1"/>
    </source>
</evidence>
<feature type="compositionally biased region" description="Basic and acidic residues" evidence="1">
    <location>
        <begin position="79"/>
        <end position="102"/>
    </location>
</feature>
<dbReference type="InterPro" id="IPR052590">
    <property type="entry name" value="Stress/Virulence-Domain"/>
</dbReference>
<dbReference type="EMBL" id="AP009384">
    <property type="protein sequence ID" value="BAF86668.1"/>
    <property type="molecule type" value="Genomic_DNA"/>
</dbReference>
<reference evidence="2 3" key="3">
    <citation type="journal article" date="2008" name="BMC Genomics">
        <title>The genome of the versatile nitrogen fixer Azorhizobium caulinodans ORS571.</title>
        <authorList>
            <person name="Lee KB."/>
            <person name="Backer P.D."/>
            <person name="Aono T."/>
            <person name="Liu CT."/>
            <person name="Suzuki S."/>
            <person name="Suzuki T."/>
            <person name="Kaneko T."/>
            <person name="Yamada M."/>
            <person name="Tabata S."/>
            <person name="Kupfer D.M."/>
            <person name="Najar F.Z."/>
            <person name="Wiley G.B."/>
            <person name="Roe B."/>
            <person name="Binnewies T.T."/>
            <person name="Ussery D.W."/>
            <person name="D'Haeze W."/>
            <person name="Herder J.D."/>
            <person name="Gevers D."/>
            <person name="Vereecke D."/>
            <person name="Holsters M."/>
            <person name="Oyaizu H."/>
        </authorList>
    </citation>
    <scope>NUCLEOTIDE SEQUENCE [LARGE SCALE GENOMIC DNA]</scope>
    <source>
        <strain evidence="3">ATCC 43989 / DSM 5975 / JCM 20966 / LMG 6465 / NBRC 14845 / NCIMB 13405 / ORS 571</strain>
    </source>
</reference>
<dbReference type="PANTHER" id="PTHR36569:SF5">
    <property type="entry name" value="CONIDIATION-SPECIFIC PROTEIN 10 (EUROFUNG)"/>
    <property type="match status" value="1"/>
</dbReference>
<reference evidence="2 3" key="4">
    <citation type="journal article" date="2009" name="Appl. Environ. Microbiol.">
        <title>Comparative genome-wide transcriptional profiling of Azorhizobium caulinodans ORS571 grown under free-living and symbiotic conditions.</title>
        <authorList>
            <person name="Tsukada S."/>
            <person name="Aono T."/>
            <person name="Akiba N."/>
            <person name="Lee KB."/>
            <person name="Liu CT."/>
            <person name="Toyazaki H."/>
            <person name="Oyaizu H."/>
        </authorList>
    </citation>
    <scope>NUCLEOTIDE SEQUENCE [LARGE SCALE GENOMIC DNA]</scope>
    <source>
        <strain evidence="3">ATCC 43989 / DSM 5975 / JCM 20966 / LMG 6465 / NBRC 14845 / NCIMB 13405 / ORS 571</strain>
    </source>
</reference>
<organism evidence="2 3">
    <name type="scientific">Azorhizobium caulinodans (strain ATCC 43989 / DSM 5975 / JCM 20966 / LMG 6465 / NBRC 14845 / NCIMB 13405 / ORS 571)</name>
    <dbReference type="NCBI Taxonomy" id="438753"/>
    <lineage>
        <taxon>Bacteria</taxon>
        <taxon>Pseudomonadati</taxon>
        <taxon>Pseudomonadota</taxon>
        <taxon>Alphaproteobacteria</taxon>
        <taxon>Hyphomicrobiales</taxon>
        <taxon>Xanthobacteraceae</taxon>
        <taxon>Azorhizobium</taxon>
    </lineage>
</organism>
<dbReference type="Proteomes" id="UP000000270">
    <property type="component" value="Chromosome"/>
</dbReference>
<proteinExistence type="predicted"/>
<dbReference type="InterPro" id="IPR019626">
    <property type="entry name" value="Stress-induced_KGG_rpt"/>
</dbReference>
<gene>
    <name evidence="2" type="ordered locus">AZC_0670</name>
</gene>
<dbReference type="eggNOG" id="COG3729">
    <property type="taxonomic scope" value="Bacteria"/>
</dbReference>
<protein>
    <recommendedName>
        <fullName evidence="4">Stress-induced protein</fullName>
    </recommendedName>
</protein>
<dbReference type="PANTHER" id="PTHR36569">
    <property type="match status" value="1"/>
</dbReference>
<evidence type="ECO:0000256" key="1">
    <source>
        <dbReference type="SAM" id="MobiDB-lite"/>
    </source>
</evidence>
<dbReference type="HOGENOM" id="CLU_2271618_0_0_5"/>
<accession>A8IPQ2</accession>
<name>A8IPQ2_AZOC5</name>
<reference evidence="3" key="2">
    <citation type="submission" date="2007-04" db="EMBL/GenBank/DDBJ databases">
        <title>Complete genome sequence of the nitrogen-fixing bacterium Azorhizobium caulinodans ORS571.</title>
        <authorList>
            <person name="Lee K.B."/>
            <person name="Backer P.D."/>
            <person name="Aono T."/>
            <person name="Liu C.T."/>
            <person name="Suzuki S."/>
            <person name="Suzuki T."/>
            <person name="Kaneko T."/>
            <person name="Yamada M."/>
            <person name="Tabata S."/>
            <person name="Kupfer D.M."/>
            <person name="Najar F.Z."/>
            <person name="Wiley G.B."/>
            <person name="Roe B."/>
            <person name="Binnewies T."/>
            <person name="Ussery D."/>
            <person name="Vereecke D."/>
            <person name="Gevers D."/>
            <person name="Holsters M."/>
            <person name="Oyaizu H."/>
        </authorList>
    </citation>
    <scope>NUCLEOTIDE SEQUENCE [LARGE SCALE GENOMIC DNA]</scope>
    <source>
        <strain evidence="3">ATCC 43989 / DSM 5975 / JCM 20966 / LMG 6465 / NBRC 14845 / NCIMB 13405 / ORS 571</strain>
    </source>
</reference>
<sequence length="102" mass="10692">MAGEHQRREAFMANNQQGGSGNFANDREKASEAGRKGGQSTQQHSQSSGNMGQQGGSGNFAQNPERAAEAGRKGGQSVPDEKRSFSQDHDLASEAGRKGGQS</sequence>
<keyword evidence="3" id="KW-1185">Reference proteome</keyword>
<dbReference type="Pfam" id="PF10685">
    <property type="entry name" value="KGG"/>
    <property type="match status" value="3"/>
</dbReference>
<reference evidence="2 3" key="6">
    <citation type="journal article" date="2011" name="Appl. Environ. Microbiol.">
        <title>Involvement of the azorhizobial chromosome partition gene (parA) in the onset of bacteroid differentiation during Sesbania rostrata stem nodule development.</title>
        <authorList>
            <person name="Liu CT."/>
            <person name="Lee KB."/>
            <person name="Wang YS."/>
            <person name="Peng MH."/>
            <person name="Lee KT."/>
            <person name="Suzuki S."/>
            <person name="Suzuki T."/>
            <person name="Oyaizu H."/>
        </authorList>
    </citation>
    <scope>NUCLEOTIDE SEQUENCE [LARGE SCALE GENOMIC DNA]</scope>
    <source>
        <strain evidence="3">ATCC 43989 / DSM 5975 / JCM 20966 / LMG 6465 / NBRC 14845 / NCIMB 13405 / ORS 571</strain>
    </source>
</reference>
<feature type="region of interest" description="Disordered" evidence="1">
    <location>
        <begin position="1"/>
        <end position="102"/>
    </location>
</feature>
<feature type="compositionally biased region" description="Basic and acidic residues" evidence="1">
    <location>
        <begin position="1"/>
        <end position="10"/>
    </location>
</feature>
<reference evidence="2 3" key="5">
    <citation type="journal article" date="2010" name="Appl. Environ. Microbiol.">
        <title>phrR-like gene praR of Azorhizobium caulinodans ORS571 is essential for symbiosis with Sesbania rostrata and is involved in expression of reb genes.</title>
        <authorList>
            <person name="Akiba N."/>
            <person name="Aono T."/>
            <person name="Toyazaki H."/>
            <person name="Sato S."/>
            <person name="Oyaizu H."/>
        </authorList>
    </citation>
    <scope>NUCLEOTIDE SEQUENCE [LARGE SCALE GENOMIC DNA]</scope>
    <source>
        <strain evidence="3">ATCC 43989 / DSM 5975 / JCM 20966 / LMG 6465 / NBRC 14845 / NCIMB 13405 / ORS 571</strain>
    </source>
</reference>
<dbReference type="STRING" id="438753.AZC_0670"/>
<evidence type="ECO:0008006" key="4">
    <source>
        <dbReference type="Google" id="ProtNLM"/>
    </source>
</evidence>